<evidence type="ECO:0000259" key="3">
    <source>
        <dbReference type="PROSITE" id="PS50097"/>
    </source>
</evidence>
<keyword evidence="5" id="KW-1185">Reference proteome</keyword>
<reference evidence="4 5" key="1">
    <citation type="journal article" date="2022" name="Allergy">
        <title>Genome assembly and annotation of Periplaneta americana reveal a comprehensive cockroach allergen profile.</title>
        <authorList>
            <person name="Wang L."/>
            <person name="Xiong Q."/>
            <person name="Saelim N."/>
            <person name="Wang L."/>
            <person name="Nong W."/>
            <person name="Wan A.T."/>
            <person name="Shi M."/>
            <person name="Liu X."/>
            <person name="Cao Q."/>
            <person name="Hui J.H.L."/>
            <person name="Sookrung N."/>
            <person name="Leung T.F."/>
            <person name="Tungtrongchitr A."/>
            <person name="Tsui S.K.W."/>
        </authorList>
    </citation>
    <scope>NUCLEOTIDE SEQUENCE [LARGE SCALE GENOMIC DNA]</scope>
    <source>
        <strain evidence="4">PWHHKU_190912</strain>
    </source>
</reference>
<evidence type="ECO:0000313" key="4">
    <source>
        <dbReference type="EMBL" id="KAJ4436829.1"/>
    </source>
</evidence>
<accession>A0ABQ8SRK6</accession>
<organism evidence="4 5">
    <name type="scientific">Periplaneta americana</name>
    <name type="common">American cockroach</name>
    <name type="synonym">Blatta americana</name>
    <dbReference type="NCBI Taxonomy" id="6978"/>
    <lineage>
        <taxon>Eukaryota</taxon>
        <taxon>Metazoa</taxon>
        <taxon>Ecdysozoa</taxon>
        <taxon>Arthropoda</taxon>
        <taxon>Hexapoda</taxon>
        <taxon>Insecta</taxon>
        <taxon>Pterygota</taxon>
        <taxon>Neoptera</taxon>
        <taxon>Polyneoptera</taxon>
        <taxon>Dictyoptera</taxon>
        <taxon>Blattodea</taxon>
        <taxon>Blattoidea</taxon>
        <taxon>Blattidae</taxon>
        <taxon>Blattinae</taxon>
        <taxon>Periplaneta</taxon>
    </lineage>
</organism>
<evidence type="ECO:0000313" key="5">
    <source>
        <dbReference type="Proteomes" id="UP001148838"/>
    </source>
</evidence>
<comment type="subcellular location">
    <subcellularLocation>
        <location evidence="1">Nucleus</location>
    </subcellularLocation>
</comment>
<dbReference type="Gene3D" id="3.30.710.10">
    <property type="entry name" value="Potassium Channel Kv1.1, Chain A"/>
    <property type="match status" value="1"/>
</dbReference>
<dbReference type="PANTHER" id="PTHR23110">
    <property type="entry name" value="BTB DOMAIN TRANSCRIPTION FACTOR"/>
    <property type="match status" value="1"/>
</dbReference>
<sequence length="167" mass="19610">MAKGKLFLDPRSHPSKFERQLPQETWGAHILSKSPTGTPKLHKMDASELQVRWQHHQVGVLDYLKQLLVSEVFVDVTLCCQDKRFKAHRLLLSACSSYLQVIFTVLGYSASPYDERVVERRKILSSFDDAEYLNGNIICTSQFRNFIYICKRFCKWLYYEFHIIDNE</sequence>
<evidence type="ECO:0000256" key="1">
    <source>
        <dbReference type="ARBA" id="ARBA00004123"/>
    </source>
</evidence>
<dbReference type="Pfam" id="PF00651">
    <property type="entry name" value="BTB"/>
    <property type="match status" value="1"/>
</dbReference>
<dbReference type="InterPro" id="IPR000210">
    <property type="entry name" value="BTB/POZ_dom"/>
</dbReference>
<name>A0ABQ8SRK6_PERAM</name>
<dbReference type="EMBL" id="JAJSOF020000021">
    <property type="protein sequence ID" value="KAJ4436829.1"/>
    <property type="molecule type" value="Genomic_DNA"/>
</dbReference>
<dbReference type="PANTHER" id="PTHR23110:SF109">
    <property type="entry name" value="FI07618P-RELATED"/>
    <property type="match status" value="1"/>
</dbReference>
<dbReference type="Proteomes" id="UP001148838">
    <property type="component" value="Unassembled WGS sequence"/>
</dbReference>
<comment type="caution">
    <text evidence="4">The sequence shown here is derived from an EMBL/GenBank/DDBJ whole genome shotgun (WGS) entry which is preliminary data.</text>
</comment>
<proteinExistence type="predicted"/>
<protein>
    <recommendedName>
        <fullName evidence="3">BTB domain-containing protein</fullName>
    </recommendedName>
</protein>
<keyword evidence="2" id="KW-0539">Nucleus</keyword>
<gene>
    <name evidence="4" type="ORF">ANN_16961</name>
</gene>
<evidence type="ECO:0000256" key="2">
    <source>
        <dbReference type="ARBA" id="ARBA00023242"/>
    </source>
</evidence>
<dbReference type="InterPro" id="IPR051095">
    <property type="entry name" value="Dros_DevTransReg"/>
</dbReference>
<dbReference type="SUPFAM" id="SSF54695">
    <property type="entry name" value="POZ domain"/>
    <property type="match status" value="1"/>
</dbReference>
<feature type="domain" description="BTB" evidence="3">
    <location>
        <begin position="74"/>
        <end position="104"/>
    </location>
</feature>
<dbReference type="InterPro" id="IPR011333">
    <property type="entry name" value="SKP1/BTB/POZ_sf"/>
</dbReference>
<dbReference type="PROSITE" id="PS50097">
    <property type="entry name" value="BTB"/>
    <property type="match status" value="1"/>
</dbReference>